<dbReference type="AlphaFoldDB" id="A0A422M8Z8"/>
<keyword evidence="3" id="KW-0808">Transferase</keyword>
<comment type="catalytic activity">
    <reaction evidence="5">
        <text>a 2'-deoxyadenosine in DNA + S-adenosyl-L-methionine = an N(6)-methyl-2'-deoxyadenosine in DNA + S-adenosyl-L-homocysteine + H(+)</text>
        <dbReference type="Rhea" id="RHEA:15197"/>
        <dbReference type="Rhea" id="RHEA-COMP:12418"/>
        <dbReference type="Rhea" id="RHEA-COMP:12419"/>
        <dbReference type="ChEBI" id="CHEBI:15378"/>
        <dbReference type="ChEBI" id="CHEBI:57856"/>
        <dbReference type="ChEBI" id="CHEBI:59789"/>
        <dbReference type="ChEBI" id="CHEBI:90615"/>
        <dbReference type="ChEBI" id="CHEBI:90616"/>
        <dbReference type="EC" id="2.1.1.72"/>
    </reaction>
</comment>
<dbReference type="GO" id="GO:0006304">
    <property type="term" value="P:DNA modification"/>
    <property type="evidence" value="ECO:0007669"/>
    <property type="project" value="InterPro"/>
</dbReference>
<proteinExistence type="predicted"/>
<name>A0A422M8Z8_LACPA</name>
<organism evidence="7 8">
    <name type="scientific">Lacticaseibacillus paracasei</name>
    <name type="common">Lactobacillus paracasei</name>
    <dbReference type="NCBI Taxonomy" id="1597"/>
    <lineage>
        <taxon>Bacteria</taxon>
        <taxon>Bacillati</taxon>
        <taxon>Bacillota</taxon>
        <taxon>Bacilli</taxon>
        <taxon>Lactobacillales</taxon>
        <taxon>Lactobacillaceae</taxon>
        <taxon>Lacticaseibacillus</taxon>
    </lineage>
</organism>
<dbReference type="Proteomes" id="UP000285532">
    <property type="component" value="Unassembled WGS sequence"/>
</dbReference>
<dbReference type="EC" id="2.1.1.72" evidence="1"/>
<comment type="caution">
    <text evidence="7">The sequence shown here is derived from an EMBL/GenBank/DDBJ whole genome shotgun (WGS) entry which is preliminary data.</text>
</comment>
<dbReference type="GO" id="GO:0009007">
    <property type="term" value="F:site-specific DNA-methyltransferase (adenine-specific) activity"/>
    <property type="evidence" value="ECO:0007669"/>
    <property type="project" value="UniProtKB-EC"/>
</dbReference>
<dbReference type="Pfam" id="PF07669">
    <property type="entry name" value="Eco57I"/>
    <property type="match status" value="1"/>
</dbReference>
<evidence type="ECO:0000313" key="8">
    <source>
        <dbReference type="Proteomes" id="UP000285532"/>
    </source>
</evidence>
<dbReference type="GO" id="GO:0016787">
    <property type="term" value="F:hydrolase activity"/>
    <property type="evidence" value="ECO:0007669"/>
    <property type="project" value="UniProtKB-KW"/>
</dbReference>
<dbReference type="NCBIfam" id="NF033452">
    <property type="entry name" value="BREX_1_MTaseX"/>
    <property type="match status" value="1"/>
</dbReference>
<sequence length="714" mass="82225">MFTPSYSSGVIKDLVDDIKEEDFDVDKGGQVEIIGWLYQYYNIEPHDKVVNINGGPIKTNDIPAATQLFTTDWVVRYMVDNSLGRLYLEYFPDSPIKANLTYLLPGPIEKRTDSFDLSNLKVLDDAMGSGHILVYAFDLLIQMYEEQGYGKRDATDAILAHNLYGLEIDKRAYQLAYFSLMMKARQYNRRILSKLVRHNLHVFESTVDVPNEVFEKTNASKDTIDDLRTLVSTFRKAKLLGSIMHFEKRFDFHALFSAVNSLPDSTQLDLFGFQAAKNTLQSILKITQVLQTHFDVVATNPPYLNRMNGDLKKYIKKYYKAYSGDLFSVFIWKNIEMTKQDGYSAYMTPFVWMFIKTYEGLRKSILDSKQISSLIQMEYSAFEEATVPINTFVLKNNVSADSTGTYLKLSDFKGGMEVQKRYVLKAIADPSVSYLYRTKQTNFEKIPGSPIAYWPSKAVIKGFQNPSISSLGVVKSGIMVHTDFVRRWFEVDEQTIQFHGSQVTDMRGFSWFPINSGGGFQKWFGRNLKIVFLKDNGDVIKRSKTNFRLRDFKYYFKVGITWGRITSSDLSFRISPRSVLFGDAGPMLFTISEKQIYYILAFLNTKLSKLFAESLNPTLNFQVDDLKRIPVMLSKNKEINQIILKKVVNNIQLCEENETHIEVNYDYSNDKLAEIAEHQKSPTTKPLIFFEFCGKYVPIQFRGLIFYGQLSKKR</sequence>
<dbReference type="PANTHER" id="PTHR33841:SF1">
    <property type="entry name" value="DNA METHYLTRANSFERASE A"/>
    <property type="match status" value="1"/>
</dbReference>
<dbReference type="InterPro" id="IPR002052">
    <property type="entry name" value="DNA_methylase_N6_adenine_CS"/>
</dbReference>
<evidence type="ECO:0000259" key="6">
    <source>
        <dbReference type="Pfam" id="PF07669"/>
    </source>
</evidence>
<feature type="domain" description="Type II methyltransferase M.TaqI-like" evidence="6">
    <location>
        <begin position="161"/>
        <end position="381"/>
    </location>
</feature>
<dbReference type="GO" id="GO:0032259">
    <property type="term" value="P:methylation"/>
    <property type="evidence" value="ECO:0007669"/>
    <property type="project" value="UniProtKB-KW"/>
</dbReference>
<dbReference type="InterPro" id="IPR011639">
    <property type="entry name" value="MethylTrfase_TaqI-like_dom"/>
</dbReference>
<keyword evidence="4" id="KW-0949">S-adenosyl-L-methionine</keyword>
<dbReference type="SUPFAM" id="SSF53335">
    <property type="entry name" value="S-adenosyl-L-methionine-dependent methyltransferases"/>
    <property type="match status" value="1"/>
</dbReference>
<keyword evidence="2" id="KW-0489">Methyltransferase</keyword>
<evidence type="ECO:0000256" key="2">
    <source>
        <dbReference type="ARBA" id="ARBA00022603"/>
    </source>
</evidence>
<gene>
    <name evidence="7" type="ORF">FAM18172_02123</name>
</gene>
<dbReference type="PANTHER" id="PTHR33841">
    <property type="entry name" value="DNA METHYLTRANSFERASE YEEA-RELATED"/>
    <property type="match status" value="1"/>
</dbReference>
<evidence type="ECO:0000313" key="7">
    <source>
        <dbReference type="EMBL" id="RND84603.1"/>
    </source>
</evidence>
<dbReference type="GO" id="GO:0003676">
    <property type="term" value="F:nucleic acid binding"/>
    <property type="evidence" value="ECO:0007669"/>
    <property type="project" value="InterPro"/>
</dbReference>
<dbReference type="InterPro" id="IPR050953">
    <property type="entry name" value="N4_N6_ade-DNA_methylase"/>
</dbReference>
<dbReference type="PRINTS" id="PR00507">
    <property type="entry name" value="N12N6MTFRASE"/>
</dbReference>
<accession>A0A422M8Z8</accession>
<evidence type="ECO:0000256" key="3">
    <source>
        <dbReference type="ARBA" id="ARBA00022679"/>
    </source>
</evidence>
<dbReference type="InterPro" id="IPR029063">
    <property type="entry name" value="SAM-dependent_MTases_sf"/>
</dbReference>
<keyword evidence="7" id="KW-0378">Hydrolase</keyword>
<evidence type="ECO:0000256" key="4">
    <source>
        <dbReference type="ARBA" id="ARBA00022691"/>
    </source>
</evidence>
<reference evidence="7 8" key="1">
    <citation type="journal article" date="2018" name="Front. Microbiol.">
        <title>Conversion of Methionine to Cysteine in Lactobacillus paracasei Depends on the Highly Mobile cysK-ctl-cysE Gene Cluster.</title>
        <authorList>
            <person name="Wuthrich D."/>
            <person name="Irmler S."/>
            <person name="Berthoud H."/>
            <person name="Guggenbuhl B."/>
            <person name="Eugster E."/>
            <person name="Bruggmann R."/>
        </authorList>
    </citation>
    <scope>NUCLEOTIDE SEQUENCE [LARGE SCALE GENOMIC DNA]</scope>
    <source>
        <strain evidence="7 8">FAM18172</strain>
    </source>
</reference>
<dbReference type="InterPro" id="IPR047939">
    <property type="entry name" value="BREX_1_PglX"/>
</dbReference>
<evidence type="ECO:0000256" key="1">
    <source>
        <dbReference type="ARBA" id="ARBA00011900"/>
    </source>
</evidence>
<evidence type="ECO:0000256" key="5">
    <source>
        <dbReference type="ARBA" id="ARBA00047942"/>
    </source>
</evidence>
<dbReference type="Gene3D" id="3.40.50.150">
    <property type="entry name" value="Vaccinia Virus protein VP39"/>
    <property type="match status" value="1"/>
</dbReference>
<dbReference type="PROSITE" id="PS00092">
    <property type="entry name" value="N6_MTASE"/>
    <property type="match status" value="1"/>
</dbReference>
<protein>
    <recommendedName>
        <fullName evidence="1">site-specific DNA-methyltransferase (adenine-specific)</fullName>
        <ecNumber evidence="1">2.1.1.72</ecNumber>
    </recommendedName>
</protein>
<dbReference type="EMBL" id="LKFU01000078">
    <property type="protein sequence ID" value="RND84603.1"/>
    <property type="molecule type" value="Genomic_DNA"/>
</dbReference>